<feature type="transmembrane region" description="Helical" evidence="1">
    <location>
        <begin position="37"/>
        <end position="56"/>
    </location>
</feature>
<proteinExistence type="predicted"/>
<keyword evidence="1" id="KW-1133">Transmembrane helix</keyword>
<reference evidence="2 3" key="1">
    <citation type="journal article" date="2017" name="Int. J. Syst. Evol. Microbiol.">
        <title>Photobacterium alginatilyticum sp. nov., a marine bacterium isolated from bottom seawater.</title>
        <authorList>
            <person name="Wang X."/>
            <person name="Wang Y."/>
            <person name="Yang X."/>
            <person name="Sun H."/>
            <person name="Li B."/>
            <person name="Zhang X.H."/>
        </authorList>
    </citation>
    <scope>NUCLEOTIDE SEQUENCE [LARGE SCALE GENOMIC DNA]</scope>
    <source>
        <strain evidence="2 3">P03D4</strain>
    </source>
</reference>
<keyword evidence="1" id="KW-0472">Membrane</keyword>
<feature type="transmembrane region" description="Helical" evidence="1">
    <location>
        <begin position="94"/>
        <end position="114"/>
    </location>
</feature>
<keyword evidence="3" id="KW-1185">Reference proteome</keyword>
<evidence type="ECO:0000313" key="2">
    <source>
        <dbReference type="EMBL" id="NBI52049.1"/>
    </source>
</evidence>
<name>A0ABW9YE47_9GAMM</name>
<organism evidence="2 3">
    <name type="scientific">Photobacterium alginatilyticum</name>
    <dbReference type="NCBI Taxonomy" id="1775171"/>
    <lineage>
        <taxon>Bacteria</taxon>
        <taxon>Pseudomonadati</taxon>
        <taxon>Pseudomonadota</taxon>
        <taxon>Gammaproteobacteria</taxon>
        <taxon>Vibrionales</taxon>
        <taxon>Vibrionaceae</taxon>
        <taxon>Photobacterium</taxon>
    </lineage>
</organism>
<evidence type="ECO:0000313" key="3">
    <source>
        <dbReference type="Proteomes" id="UP000738517"/>
    </source>
</evidence>
<dbReference type="EMBL" id="RSEJ01000004">
    <property type="protein sequence ID" value="NBI52049.1"/>
    <property type="molecule type" value="Genomic_DNA"/>
</dbReference>
<dbReference type="RefSeq" id="WP_160649142.1">
    <property type="nucleotide sequence ID" value="NZ_RSEJ01000004.1"/>
</dbReference>
<keyword evidence="1" id="KW-0812">Transmembrane</keyword>
<comment type="caution">
    <text evidence="2">The sequence shown here is derived from an EMBL/GenBank/DDBJ whole genome shotgun (WGS) entry which is preliminary data.</text>
</comment>
<accession>A0ABW9YE47</accession>
<evidence type="ECO:0008006" key="4">
    <source>
        <dbReference type="Google" id="ProtNLM"/>
    </source>
</evidence>
<protein>
    <recommendedName>
        <fullName evidence="4">DUF3899 domain-containing protein</fullName>
    </recommendedName>
</protein>
<gene>
    <name evidence="2" type="ORF">EIZ48_05610</name>
</gene>
<dbReference type="Proteomes" id="UP000738517">
    <property type="component" value="Unassembled WGS sequence"/>
</dbReference>
<feature type="transmembrane region" description="Helical" evidence="1">
    <location>
        <begin position="7"/>
        <end position="31"/>
    </location>
</feature>
<evidence type="ECO:0000256" key="1">
    <source>
        <dbReference type="SAM" id="Phobius"/>
    </source>
</evidence>
<sequence>MLRLIKFMLVANIIAILSVWLLSQLIVQFSINHPTDYLFYICIVLWGIAGLTWDGGKKSKNYDLDRAERKIQSMVSGYDVKADKHQQYRENYHFGLKMFISGLPSLLGCIIVSLL</sequence>